<dbReference type="Pfam" id="PF10672">
    <property type="entry name" value="Methyltrans_SAM"/>
    <property type="match status" value="1"/>
</dbReference>
<keyword evidence="5 10" id="KW-0808">Transferase</keyword>
<dbReference type="PANTHER" id="PTHR42873:SF1">
    <property type="entry name" value="S-ADENOSYLMETHIONINE-DEPENDENT METHYLTRANSFERASE DOMAIN-CONTAINING PROTEIN"/>
    <property type="match status" value="1"/>
</dbReference>
<organism evidence="10 11">
    <name type="scientific">Marichromatium gracile</name>
    <name type="common">Chromatium gracile</name>
    <dbReference type="NCBI Taxonomy" id="1048"/>
    <lineage>
        <taxon>Bacteria</taxon>
        <taxon>Pseudomonadati</taxon>
        <taxon>Pseudomonadota</taxon>
        <taxon>Gammaproteobacteria</taxon>
        <taxon>Chromatiales</taxon>
        <taxon>Chromatiaceae</taxon>
        <taxon>Marichromatium</taxon>
    </lineage>
</organism>
<dbReference type="SUPFAM" id="SSF53335">
    <property type="entry name" value="S-adenosyl-L-methionine-dependent methyltransferases"/>
    <property type="match status" value="1"/>
</dbReference>
<comment type="subcellular location">
    <subcellularLocation>
        <location evidence="1">Cytoplasm</location>
    </subcellularLocation>
</comment>
<keyword evidence="6" id="KW-0949">S-adenosyl-L-methionine</keyword>
<dbReference type="GO" id="GO:0005737">
    <property type="term" value="C:cytoplasm"/>
    <property type="evidence" value="ECO:0007669"/>
    <property type="project" value="UniProtKB-SubCell"/>
</dbReference>
<evidence type="ECO:0000256" key="4">
    <source>
        <dbReference type="ARBA" id="ARBA00022603"/>
    </source>
</evidence>
<evidence type="ECO:0000256" key="2">
    <source>
        <dbReference type="ARBA" id="ARBA00022490"/>
    </source>
</evidence>
<dbReference type="RefSeq" id="WP_132229761.1">
    <property type="nucleotide sequence ID" value="NZ_NRRH01000043.1"/>
</dbReference>
<keyword evidence="4 10" id="KW-0489">Methyltransferase</keyword>
<dbReference type="InterPro" id="IPR041532">
    <property type="entry name" value="RlmI-like_PUA"/>
</dbReference>
<dbReference type="EMBL" id="SMDC01000006">
    <property type="protein sequence ID" value="TCW35533.1"/>
    <property type="molecule type" value="Genomic_DNA"/>
</dbReference>
<evidence type="ECO:0000256" key="1">
    <source>
        <dbReference type="ARBA" id="ARBA00004496"/>
    </source>
</evidence>
<dbReference type="CDD" id="cd02440">
    <property type="entry name" value="AdoMet_MTases"/>
    <property type="match status" value="1"/>
</dbReference>
<dbReference type="InterPro" id="IPR036974">
    <property type="entry name" value="PUA_sf"/>
</dbReference>
<dbReference type="CDD" id="cd21153">
    <property type="entry name" value="PUA_RlmI"/>
    <property type="match status" value="1"/>
</dbReference>
<dbReference type="GO" id="GO:0003723">
    <property type="term" value="F:RNA binding"/>
    <property type="evidence" value="ECO:0007669"/>
    <property type="project" value="InterPro"/>
</dbReference>
<dbReference type="PANTHER" id="PTHR42873">
    <property type="entry name" value="RIBOSOMAL RNA LARGE SUBUNIT METHYLTRANSFERASE"/>
    <property type="match status" value="1"/>
</dbReference>
<proteinExistence type="inferred from homology"/>
<keyword evidence="2" id="KW-0963">Cytoplasm</keyword>
<dbReference type="InterPro" id="IPR029063">
    <property type="entry name" value="SAM-dependent_MTases_sf"/>
</dbReference>
<keyword evidence="3" id="KW-0698">rRNA processing</keyword>
<gene>
    <name evidence="10" type="ORF">EDC29_10696</name>
</gene>
<accession>A0A4R4A9D1</accession>
<dbReference type="GO" id="GO:0032259">
    <property type="term" value="P:methylation"/>
    <property type="evidence" value="ECO:0007669"/>
    <property type="project" value="UniProtKB-KW"/>
</dbReference>
<feature type="domain" description="S-adenosylmethionine-dependent methyltransferase" evidence="8">
    <location>
        <begin position="169"/>
        <end position="392"/>
    </location>
</feature>
<dbReference type="InterPro" id="IPR019614">
    <property type="entry name" value="SAM-dep_methyl-trfase"/>
</dbReference>
<comment type="similarity">
    <text evidence="7">Belongs to the methyltransferase superfamily. RlmI family.</text>
</comment>
<dbReference type="InterPro" id="IPR015947">
    <property type="entry name" value="PUA-like_sf"/>
</dbReference>
<evidence type="ECO:0000313" key="10">
    <source>
        <dbReference type="EMBL" id="TCW35533.1"/>
    </source>
</evidence>
<reference evidence="10 11" key="1">
    <citation type="submission" date="2019-03" db="EMBL/GenBank/DDBJ databases">
        <title>Genomic Encyclopedia of Type Strains, Phase IV (KMG-IV): sequencing the most valuable type-strain genomes for metagenomic binning, comparative biology and taxonomic classification.</title>
        <authorList>
            <person name="Goeker M."/>
        </authorList>
    </citation>
    <scope>NUCLEOTIDE SEQUENCE [LARGE SCALE GENOMIC DNA]</scope>
    <source>
        <strain evidence="10 11">DSM 203</strain>
    </source>
</reference>
<evidence type="ECO:0000256" key="7">
    <source>
        <dbReference type="ARBA" id="ARBA00038091"/>
    </source>
</evidence>
<evidence type="ECO:0000259" key="8">
    <source>
        <dbReference type="Pfam" id="PF10672"/>
    </source>
</evidence>
<evidence type="ECO:0000256" key="3">
    <source>
        <dbReference type="ARBA" id="ARBA00022552"/>
    </source>
</evidence>
<evidence type="ECO:0000256" key="5">
    <source>
        <dbReference type="ARBA" id="ARBA00022679"/>
    </source>
</evidence>
<evidence type="ECO:0000313" key="11">
    <source>
        <dbReference type="Proteomes" id="UP000295247"/>
    </source>
</evidence>
<evidence type="ECO:0000256" key="6">
    <source>
        <dbReference type="ARBA" id="ARBA00022691"/>
    </source>
</evidence>
<feature type="domain" description="RlmI-like PUA" evidence="9">
    <location>
        <begin position="6"/>
        <end position="72"/>
    </location>
</feature>
<dbReference type="GO" id="GO:0006364">
    <property type="term" value="P:rRNA processing"/>
    <property type="evidence" value="ECO:0007669"/>
    <property type="project" value="UniProtKB-KW"/>
</dbReference>
<evidence type="ECO:0000259" key="9">
    <source>
        <dbReference type="Pfam" id="PF17785"/>
    </source>
</evidence>
<protein>
    <submittedName>
        <fullName evidence="10">SAM-dependent methyltransferase</fullName>
    </submittedName>
</protein>
<dbReference type="SUPFAM" id="SSF88697">
    <property type="entry name" value="PUA domain-like"/>
    <property type="match status" value="1"/>
</dbReference>
<dbReference type="Proteomes" id="UP000295247">
    <property type="component" value="Unassembled WGS sequence"/>
</dbReference>
<dbReference type="CDD" id="cd11572">
    <property type="entry name" value="RlmI_M_like"/>
    <property type="match status" value="1"/>
</dbReference>
<dbReference type="AlphaFoldDB" id="A0A4R4A9D1"/>
<dbReference type="Pfam" id="PF17785">
    <property type="entry name" value="PUA_3"/>
    <property type="match status" value="1"/>
</dbReference>
<name>A0A4R4A9D1_MARGR</name>
<dbReference type="Gene3D" id="3.30.750.80">
    <property type="entry name" value="RNA methyltransferase domain (HRMD) like"/>
    <property type="match status" value="1"/>
</dbReference>
<dbReference type="Gene3D" id="2.30.130.10">
    <property type="entry name" value="PUA domain"/>
    <property type="match status" value="1"/>
</dbReference>
<dbReference type="Gene3D" id="3.40.50.150">
    <property type="entry name" value="Vaccinia Virus protein VP39"/>
    <property type="match status" value="1"/>
</dbReference>
<comment type="caution">
    <text evidence="10">The sequence shown here is derived from an EMBL/GenBank/DDBJ whole genome shotgun (WGS) entry which is preliminary data.</text>
</comment>
<dbReference type="GO" id="GO:0008168">
    <property type="term" value="F:methyltransferase activity"/>
    <property type="evidence" value="ECO:0007669"/>
    <property type="project" value="UniProtKB-KW"/>
</dbReference>
<sequence>MNPQPILLRKDQERRLLAGHCWIYSNEIDTKATPLKQLEPGQAIEILSNRERWLGHGYVNPHSLICARLVSRSPEQHLTPALWIQRIRDALALRERLYERPYYRLIFGESDGLPGLIVDRYGDLLCVQITTAGMERVRGELLAALEQVLRPRAIVLRNDTAVRALEGLDQQVEIALGEPADTLVLDEGGLAFEVAPLSGQKTGWFFDQAENRQRLGRYGVGERVLDVCSYVGAWSLRAAHLGARRVTTVDASASALERVAANAARNGLSDRIEPLQGDAFEVLRELRDQGARFDTVILDPPAFIKRRKDEKDGTQAYQRLNRLGLDLLEPGGLLVTASCSFHMGRDGFQRTVQQAARKSARSLQLLEVGQQGPDHPVHPAIPETAYLKTLFMRALPHF</sequence>